<dbReference type="SUPFAM" id="SSF55486">
    <property type="entry name" value="Metalloproteases ('zincins'), catalytic domain"/>
    <property type="match status" value="1"/>
</dbReference>
<accession>A0A803YQF9</accession>
<dbReference type="CDD" id="cd04269">
    <property type="entry name" value="ZnMc_adamalysin_II_like"/>
    <property type="match status" value="1"/>
</dbReference>
<dbReference type="SMART" id="SM00608">
    <property type="entry name" value="ACR"/>
    <property type="match status" value="1"/>
</dbReference>
<dbReference type="GO" id="GO:0007155">
    <property type="term" value="P:cell adhesion"/>
    <property type="evidence" value="ECO:0007669"/>
    <property type="project" value="TreeGrafter"/>
</dbReference>
<proteinExistence type="predicted"/>
<dbReference type="PANTHER" id="PTHR11905:SF158">
    <property type="entry name" value="DISINTEGRIN AND METALLOPROTEINASE DOMAIN-CONTAINING PROTEIN 18"/>
    <property type="match status" value="1"/>
</dbReference>
<evidence type="ECO:0000313" key="5">
    <source>
        <dbReference type="Ensembl" id="ENSMGAP00000034007.1"/>
    </source>
</evidence>
<sequence>MPEEVRIYTDGRDGGAQSELAHLERDCFYEGYVEGFPGSLVALSTCSGLSGILQLANTSYGIKPLEAASGYQHLVYQMEGENDFCCCLICFVLLKAKEAVPRSPRYLEMHVILDKALYDYMGADKYVVTTKMVQLFSYVNSMFTRLNLTIVLTSLEFWTEKNKIPTTGAAEELLQRFLEWKSTHRTSRLQDITFLFVYREQSHSMGASSARKLCLKDRAGGVALYPRATTLEVFSVAVAQLLGLSLGMSYDDPGSCGCVGATCIMQSSAVHSAGTKAFSNCSIRDFERFLTSGEGQCLLNRPLVNVSYKAPVCGNKVVELGEACDCGSAEVGGEPWWELCLGKSHTRKGVQTLCCCLWVCSVQSTLCRTSSEDECELKEYCNGTSGECAPNLWVMDGHPCRQNTAFCYRGVCQTADKQCQEIFGKGGAACSTRRGAEGDLRCGKLICEYLGTVPFTKERAAVVYVRMQNVLCVTLDYMQPRTERDPMLVRDGSVCDDRKVSSAEVWGGFCEKEELLEAFLQQWRPRGSGFSIGWIPNELRSIV</sequence>
<dbReference type="InterPro" id="IPR034027">
    <property type="entry name" value="Reprolysin_adamalysin"/>
</dbReference>
<dbReference type="InterPro" id="IPR001762">
    <property type="entry name" value="Disintegrin_dom"/>
</dbReference>
<reference evidence="5" key="3">
    <citation type="submission" date="2025-09" db="UniProtKB">
        <authorList>
            <consortium name="Ensembl"/>
        </authorList>
    </citation>
    <scope>IDENTIFICATION</scope>
</reference>
<dbReference type="SUPFAM" id="SSF57552">
    <property type="entry name" value="Blood coagulation inhibitor (disintegrin)"/>
    <property type="match status" value="1"/>
</dbReference>
<evidence type="ECO:0008006" key="7">
    <source>
        <dbReference type="Google" id="ProtNLM"/>
    </source>
</evidence>
<dbReference type="GO" id="GO:0008584">
    <property type="term" value="P:male gonad development"/>
    <property type="evidence" value="ECO:0007669"/>
    <property type="project" value="TreeGrafter"/>
</dbReference>
<dbReference type="Pfam" id="PF08516">
    <property type="entry name" value="ADAM_CR"/>
    <property type="match status" value="1"/>
</dbReference>
<reference evidence="5 6" key="1">
    <citation type="journal article" date="2010" name="PLoS Biol.">
        <title>Multi-platform next-generation sequencing of the domestic turkey (Meleagris gallopavo): genome assembly and analysis.</title>
        <authorList>
            <person name="Dalloul R.A."/>
            <person name="Long J.A."/>
            <person name="Zimin A.V."/>
            <person name="Aslam L."/>
            <person name="Beal K."/>
            <person name="Blomberg L.A."/>
            <person name="Bouffard P."/>
            <person name="Burt D.W."/>
            <person name="Crasta O."/>
            <person name="Crooijmans R.P."/>
            <person name="Cooper K."/>
            <person name="Coulombe R.A."/>
            <person name="De S."/>
            <person name="Delany M.E."/>
            <person name="Dodgson J.B."/>
            <person name="Dong J.J."/>
            <person name="Evans C."/>
            <person name="Frederickson K.M."/>
            <person name="Flicek P."/>
            <person name="Florea L."/>
            <person name="Folkerts O."/>
            <person name="Groenen M.A."/>
            <person name="Harkins T.T."/>
            <person name="Herrero J."/>
            <person name="Hoffmann S."/>
            <person name="Megens H.J."/>
            <person name="Jiang A."/>
            <person name="de Jong P."/>
            <person name="Kaiser P."/>
            <person name="Kim H."/>
            <person name="Kim K.W."/>
            <person name="Kim S."/>
            <person name="Langenberger D."/>
            <person name="Lee M.K."/>
            <person name="Lee T."/>
            <person name="Mane S."/>
            <person name="Marcais G."/>
            <person name="Marz M."/>
            <person name="McElroy A.P."/>
            <person name="Modise T."/>
            <person name="Nefedov M."/>
            <person name="Notredame C."/>
            <person name="Paton I.R."/>
            <person name="Payne W.S."/>
            <person name="Pertea G."/>
            <person name="Prickett D."/>
            <person name="Puiu D."/>
            <person name="Qioa D."/>
            <person name="Raineri E."/>
            <person name="Ruffier M."/>
            <person name="Salzberg S.L."/>
            <person name="Schatz M.C."/>
            <person name="Scheuring C."/>
            <person name="Schmidt C.J."/>
            <person name="Schroeder S."/>
            <person name="Searle S.M."/>
            <person name="Smith E.J."/>
            <person name="Smith J."/>
            <person name="Sonstegard T.S."/>
            <person name="Stadler P.F."/>
            <person name="Tafer H."/>
            <person name="Tu Z.J."/>
            <person name="Van Tassell C.P."/>
            <person name="Vilella A.J."/>
            <person name="Williams K.P."/>
            <person name="Yorke J.A."/>
            <person name="Zhang L."/>
            <person name="Zhang H.B."/>
            <person name="Zhang X."/>
            <person name="Zhang Y."/>
            <person name="Reed K.M."/>
        </authorList>
    </citation>
    <scope>NUCLEOTIDE SEQUENCE [LARGE SCALE GENOMIC DNA]</scope>
</reference>
<keyword evidence="1 2" id="KW-1015">Disulfide bond</keyword>
<dbReference type="InterPro" id="IPR006586">
    <property type="entry name" value="ADAM_Cys-rich"/>
</dbReference>
<dbReference type="Pfam" id="PF01421">
    <property type="entry name" value="Reprolysin"/>
    <property type="match status" value="1"/>
</dbReference>
<dbReference type="Gene3D" id="4.10.70.10">
    <property type="entry name" value="Disintegrin domain"/>
    <property type="match status" value="1"/>
</dbReference>
<feature type="domain" description="Peptidase M12B" evidence="4">
    <location>
        <begin position="105"/>
        <end position="302"/>
    </location>
</feature>
<dbReference type="Gene3D" id="3.40.390.10">
    <property type="entry name" value="Collagenase (Catalytic Domain)"/>
    <property type="match status" value="1"/>
</dbReference>
<dbReference type="GO" id="GO:0007339">
    <property type="term" value="P:binding of sperm to zona pellucida"/>
    <property type="evidence" value="ECO:0007669"/>
    <property type="project" value="TreeGrafter"/>
</dbReference>
<evidence type="ECO:0000256" key="1">
    <source>
        <dbReference type="ARBA" id="ARBA00023157"/>
    </source>
</evidence>
<name>A0A803YQF9_MELGA</name>
<organism evidence="5 6">
    <name type="scientific">Meleagris gallopavo</name>
    <name type="common">Wild turkey</name>
    <dbReference type="NCBI Taxonomy" id="9103"/>
    <lineage>
        <taxon>Eukaryota</taxon>
        <taxon>Metazoa</taxon>
        <taxon>Chordata</taxon>
        <taxon>Craniata</taxon>
        <taxon>Vertebrata</taxon>
        <taxon>Euteleostomi</taxon>
        <taxon>Archelosauria</taxon>
        <taxon>Archosauria</taxon>
        <taxon>Dinosauria</taxon>
        <taxon>Saurischia</taxon>
        <taxon>Theropoda</taxon>
        <taxon>Coelurosauria</taxon>
        <taxon>Aves</taxon>
        <taxon>Neognathae</taxon>
        <taxon>Galloanserae</taxon>
        <taxon>Galliformes</taxon>
        <taxon>Phasianidae</taxon>
        <taxon>Meleagridinae</taxon>
        <taxon>Meleagris</taxon>
    </lineage>
</organism>
<dbReference type="GO" id="GO:0004222">
    <property type="term" value="F:metalloendopeptidase activity"/>
    <property type="evidence" value="ECO:0007669"/>
    <property type="project" value="InterPro"/>
</dbReference>
<evidence type="ECO:0000313" key="6">
    <source>
        <dbReference type="Proteomes" id="UP000001645"/>
    </source>
</evidence>
<dbReference type="AlphaFoldDB" id="A0A803YQF9"/>
<dbReference type="PROSITE" id="PS50214">
    <property type="entry name" value="DISINTEGRIN_2"/>
    <property type="match status" value="1"/>
</dbReference>
<dbReference type="Ensembl" id="ENSMGAT00000025513.1">
    <property type="protein sequence ID" value="ENSMGAP00000034007.1"/>
    <property type="gene ID" value="ENSMGAG00000002331.3"/>
</dbReference>
<evidence type="ECO:0000256" key="2">
    <source>
        <dbReference type="PROSITE-ProRule" id="PRU00276"/>
    </source>
</evidence>
<dbReference type="GO" id="GO:0006508">
    <property type="term" value="P:proteolysis"/>
    <property type="evidence" value="ECO:0007669"/>
    <property type="project" value="InterPro"/>
</dbReference>
<protein>
    <recommendedName>
        <fullName evidence="7">ADAM metallopeptidase domain 32</fullName>
    </recommendedName>
</protein>
<dbReference type="PANTHER" id="PTHR11905">
    <property type="entry name" value="ADAM A DISINTEGRIN AND METALLOPROTEASE DOMAIN"/>
    <property type="match status" value="1"/>
</dbReference>
<dbReference type="Bgee" id="ENSMGAG00000002331">
    <property type="expression patterns" value="Expressed in hindlimb stylopod and 2 other cell types or tissues"/>
</dbReference>
<dbReference type="InterPro" id="IPR024079">
    <property type="entry name" value="MetalloPept_cat_dom_sf"/>
</dbReference>
<dbReference type="SMART" id="SM00050">
    <property type="entry name" value="DISIN"/>
    <property type="match status" value="1"/>
</dbReference>
<keyword evidence="6" id="KW-1185">Reference proteome</keyword>
<reference evidence="5" key="2">
    <citation type="submission" date="2025-08" db="UniProtKB">
        <authorList>
            <consortium name="Ensembl"/>
        </authorList>
    </citation>
    <scope>IDENTIFICATION</scope>
</reference>
<dbReference type="GO" id="GO:0005886">
    <property type="term" value="C:plasma membrane"/>
    <property type="evidence" value="ECO:0007669"/>
    <property type="project" value="TreeGrafter"/>
</dbReference>
<dbReference type="InterPro" id="IPR036436">
    <property type="entry name" value="Disintegrin_dom_sf"/>
</dbReference>
<feature type="disulfide bond" evidence="2">
    <location>
        <begin position="258"/>
        <end position="263"/>
    </location>
</feature>
<gene>
    <name evidence="5" type="primary">LOC104914240</name>
</gene>
<evidence type="ECO:0000259" key="4">
    <source>
        <dbReference type="PROSITE" id="PS50215"/>
    </source>
</evidence>
<dbReference type="PROSITE" id="PS50215">
    <property type="entry name" value="ADAM_MEPRO"/>
    <property type="match status" value="1"/>
</dbReference>
<dbReference type="Proteomes" id="UP000001645">
    <property type="component" value="Chromosome 24"/>
</dbReference>
<dbReference type="InterPro" id="IPR001590">
    <property type="entry name" value="Peptidase_M12B"/>
</dbReference>
<feature type="domain" description="Disintegrin" evidence="3">
    <location>
        <begin position="310"/>
        <end position="396"/>
    </location>
</feature>
<dbReference type="GeneTree" id="ENSGT00940000161015"/>
<evidence type="ECO:0000259" key="3">
    <source>
        <dbReference type="PROSITE" id="PS50214"/>
    </source>
</evidence>
<comment type="caution">
    <text evidence="2">Lacks conserved residue(s) required for the propagation of feature annotation.</text>
</comment>